<keyword evidence="9" id="KW-0807">Transducer</keyword>
<dbReference type="GO" id="GO:0005886">
    <property type="term" value="C:plasma membrane"/>
    <property type="evidence" value="ECO:0007669"/>
    <property type="project" value="UniProtKB-SubCell"/>
</dbReference>
<dbReference type="Proteomes" id="UP000887568">
    <property type="component" value="Unplaced"/>
</dbReference>
<keyword evidence="2" id="KW-1003">Cell membrane</keyword>
<keyword evidence="8" id="KW-0325">Glycoprotein</keyword>
<protein>
    <recommendedName>
        <fullName evidence="12">G-protein coupled receptors family 3 profile domain-containing protein</fullName>
    </recommendedName>
</protein>
<keyword evidence="11" id="KW-0732">Signal</keyword>
<feature type="transmembrane region" description="Helical" evidence="10">
    <location>
        <begin position="778"/>
        <end position="798"/>
    </location>
</feature>
<evidence type="ECO:0000256" key="2">
    <source>
        <dbReference type="ARBA" id="ARBA00022475"/>
    </source>
</evidence>
<feature type="domain" description="G-protein coupled receptors family 3 profile" evidence="12">
    <location>
        <begin position="556"/>
        <end position="806"/>
    </location>
</feature>
<evidence type="ECO:0000256" key="1">
    <source>
        <dbReference type="ARBA" id="ARBA00004651"/>
    </source>
</evidence>
<keyword evidence="7" id="KW-0675">Receptor</keyword>
<dbReference type="SUPFAM" id="SSF53822">
    <property type="entry name" value="Periplasmic binding protein-like I"/>
    <property type="match status" value="1"/>
</dbReference>
<keyword evidence="4 10" id="KW-1133">Transmembrane helix</keyword>
<keyword evidence="3 10" id="KW-0812">Transmembrane</keyword>
<evidence type="ECO:0000256" key="6">
    <source>
        <dbReference type="ARBA" id="ARBA00023136"/>
    </source>
</evidence>
<proteinExistence type="predicted"/>
<comment type="subcellular location">
    <subcellularLocation>
        <location evidence="1">Cell membrane</location>
        <topology evidence="1">Multi-pass membrane protein</topology>
    </subcellularLocation>
</comment>
<evidence type="ECO:0000256" key="7">
    <source>
        <dbReference type="ARBA" id="ARBA00023170"/>
    </source>
</evidence>
<dbReference type="InterPro" id="IPR017978">
    <property type="entry name" value="GPCR_3_C"/>
</dbReference>
<evidence type="ECO:0000256" key="11">
    <source>
        <dbReference type="SAM" id="SignalP"/>
    </source>
</evidence>
<keyword evidence="14" id="KW-1185">Reference proteome</keyword>
<feature type="transmembrane region" description="Helical" evidence="10">
    <location>
        <begin position="668"/>
        <end position="691"/>
    </location>
</feature>
<dbReference type="PRINTS" id="PR01176">
    <property type="entry name" value="GABABRECEPTR"/>
</dbReference>
<evidence type="ECO:0000256" key="8">
    <source>
        <dbReference type="ARBA" id="ARBA00023180"/>
    </source>
</evidence>
<feature type="transmembrane region" description="Helical" evidence="10">
    <location>
        <begin position="747"/>
        <end position="772"/>
    </location>
</feature>
<feature type="transmembrane region" description="Helical" evidence="10">
    <location>
        <begin position="557"/>
        <end position="581"/>
    </location>
</feature>
<dbReference type="PANTHER" id="PTHR24060">
    <property type="entry name" value="METABOTROPIC GLUTAMATE RECEPTOR"/>
    <property type="match status" value="1"/>
</dbReference>
<feature type="transmembrane region" description="Helical" evidence="10">
    <location>
        <begin position="626"/>
        <end position="647"/>
    </location>
</feature>
<dbReference type="GeneID" id="119720981"/>
<dbReference type="GO" id="GO:0004930">
    <property type="term" value="F:G protein-coupled receptor activity"/>
    <property type="evidence" value="ECO:0007669"/>
    <property type="project" value="UniProtKB-KW"/>
</dbReference>
<dbReference type="InterPro" id="IPR050726">
    <property type="entry name" value="mGluR"/>
</dbReference>
<dbReference type="PRINTS" id="PR00248">
    <property type="entry name" value="GPCRMGR"/>
</dbReference>
<feature type="transmembrane region" description="Helical" evidence="10">
    <location>
        <begin position="711"/>
        <end position="735"/>
    </location>
</feature>
<evidence type="ECO:0000256" key="5">
    <source>
        <dbReference type="ARBA" id="ARBA00023040"/>
    </source>
</evidence>
<dbReference type="InterPro" id="IPR038550">
    <property type="entry name" value="GPCR_3_9-Cys_sf"/>
</dbReference>
<dbReference type="PROSITE" id="PS50259">
    <property type="entry name" value="G_PROTEIN_RECEP_F3_4"/>
    <property type="match status" value="1"/>
</dbReference>
<dbReference type="InterPro" id="IPR028082">
    <property type="entry name" value="Peripla_BP_I"/>
</dbReference>
<evidence type="ECO:0000256" key="9">
    <source>
        <dbReference type="ARBA" id="ARBA00023224"/>
    </source>
</evidence>
<keyword evidence="5" id="KW-0297">G-protein coupled receptor</keyword>
<dbReference type="Pfam" id="PF00003">
    <property type="entry name" value="7tm_3"/>
    <property type="match status" value="1"/>
</dbReference>
<dbReference type="AlphaFoldDB" id="A0A913Z4L1"/>
<keyword evidence="6 10" id="KW-0472">Membrane</keyword>
<dbReference type="OrthoDB" id="60033at2759"/>
<dbReference type="Gene3D" id="3.40.50.2300">
    <property type="match status" value="2"/>
</dbReference>
<dbReference type="InterPro" id="IPR001828">
    <property type="entry name" value="ANF_lig-bd_rcpt"/>
</dbReference>
<feature type="chain" id="PRO_5037666039" description="G-protein coupled receptors family 3 profile domain-containing protein" evidence="11">
    <location>
        <begin position="28"/>
        <end position="847"/>
    </location>
</feature>
<feature type="transmembrane region" description="Helical" evidence="10">
    <location>
        <begin position="593"/>
        <end position="614"/>
    </location>
</feature>
<evidence type="ECO:0000259" key="12">
    <source>
        <dbReference type="PROSITE" id="PS50259"/>
    </source>
</evidence>
<sequence length="847" mass="93099">MLCDFSSRKMIFRWLVLFLVVPRPAITGIIPSAAHASMTRPGHVILGASLPIHGWSSGPPCSGKLSDWGIELSAILLFAIEEINNRTDLLPNITIGYDIRDNCYSETLSIWTALSLASTSERPQEDVEFTKISPAEYGNLFCIIGTQSSATTITTAQAASLYRIPVISPFATSNELSDKRRFPYFLRTVPPDSLQAAAIADILLRFGWKYVGLYFQLNSYGVHGAQSLLHLAEKHGICIAFSVSVHSQATDAELRDAVGRLSSSPKARVVIMFMDSVTASGILTTIRDVGILPHITFVGSDALAFPEALARYNVELSMLQGSLFVQLHFANIPGFNYDRFLQTIKLGNPWLAQWKAERNCSDLTECPFRISANDHPVVDAVYAFSYALHDALHDLCTNYTDCSSTVHTITGHDFFPYLLNATFEGLVGEYRFDSNGDPGGNYKILNFQIHNDTFTATEVGQWSSSAENPLQLNASALQWYQDSPDPPFSLCREVCPPGFIEDPLEEKCCYGCRRCPTHAIVSGNSCMPCQRDEWPDQSFRHCQLIVPTSPSWSEPTVIVILILSGLGLVLSFLAALGLFHYRHHVLIKAASRELSSINILGLTLAFLAPLTLLAPMSTVSCRASEVMVALCFTLTYAPTLLKVNRIYRIFEAGRKSNKRPRFTGPRAQLALALIATLLMMVICISGTLISPTVPAKLYFSPPTGYIEAYCAFGYGSMVSTFCNLLIVLACCYYAFKARKVPSNYNESKFIAISVYSTLVFGMAAVPVYITAATVQQKVATLCVAILLNSFLTLFCVYLPKLYAIRFGVDVQVCEWRSSGVVSADNVSAALPSSYADAQQRNALPVAN</sequence>
<evidence type="ECO:0000313" key="13">
    <source>
        <dbReference type="EnsemblMetazoa" id="XP_038046773.1"/>
    </source>
</evidence>
<dbReference type="RefSeq" id="XP_038046773.1">
    <property type="nucleotide sequence ID" value="XM_038190845.1"/>
</dbReference>
<accession>A0A913Z4L1</accession>
<dbReference type="InterPro" id="IPR000337">
    <property type="entry name" value="GPCR_3"/>
</dbReference>
<dbReference type="EnsemblMetazoa" id="XM_038190845.1">
    <property type="protein sequence ID" value="XP_038046773.1"/>
    <property type="gene ID" value="LOC119720981"/>
</dbReference>
<evidence type="ECO:0000256" key="4">
    <source>
        <dbReference type="ARBA" id="ARBA00022989"/>
    </source>
</evidence>
<dbReference type="Gene3D" id="2.10.50.30">
    <property type="entry name" value="GPCR, family 3, nine cysteines domain"/>
    <property type="match status" value="1"/>
</dbReference>
<dbReference type="OMA" id="IIDICTS"/>
<organism evidence="13 14">
    <name type="scientific">Patiria miniata</name>
    <name type="common">Bat star</name>
    <name type="synonym">Asterina miniata</name>
    <dbReference type="NCBI Taxonomy" id="46514"/>
    <lineage>
        <taxon>Eukaryota</taxon>
        <taxon>Metazoa</taxon>
        <taxon>Echinodermata</taxon>
        <taxon>Eleutherozoa</taxon>
        <taxon>Asterozoa</taxon>
        <taxon>Asteroidea</taxon>
        <taxon>Valvatacea</taxon>
        <taxon>Valvatida</taxon>
        <taxon>Asterinidae</taxon>
        <taxon>Patiria</taxon>
    </lineage>
</organism>
<evidence type="ECO:0000256" key="3">
    <source>
        <dbReference type="ARBA" id="ARBA00022692"/>
    </source>
</evidence>
<dbReference type="Pfam" id="PF01094">
    <property type="entry name" value="ANF_receptor"/>
    <property type="match status" value="1"/>
</dbReference>
<dbReference type="CDD" id="cd13953">
    <property type="entry name" value="7tm_classC_mGluR-like"/>
    <property type="match status" value="1"/>
</dbReference>
<evidence type="ECO:0000256" key="10">
    <source>
        <dbReference type="SAM" id="Phobius"/>
    </source>
</evidence>
<name>A0A913Z4L1_PATMI</name>
<reference evidence="13" key="1">
    <citation type="submission" date="2022-11" db="UniProtKB">
        <authorList>
            <consortium name="EnsemblMetazoa"/>
        </authorList>
    </citation>
    <scope>IDENTIFICATION</scope>
</reference>
<feature type="signal peptide" evidence="11">
    <location>
        <begin position="1"/>
        <end position="27"/>
    </location>
</feature>
<evidence type="ECO:0000313" key="14">
    <source>
        <dbReference type="Proteomes" id="UP000887568"/>
    </source>
</evidence>